<evidence type="ECO:0000313" key="1">
    <source>
        <dbReference type="EMBL" id="BBC79515.1"/>
    </source>
</evidence>
<reference evidence="1 2" key="1">
    <citation type="submission" date="2018-02" db="EMBL/GenBank/DDBJ databases">
        <title>Acetobacter orientalis genome.</title>
        <authorList>
            <person name="Nakashima N."/>
            <person name="Tamura T."/>
        </authorList>
    </citation>
    <scope>NUCLEOTIDE SEQUENCE [LARGE SCALE GENOMIC DNA]</scope>
    <source>
        <strain evidence="1 2">FAN1</strain>
    </source>
</reference>
<evidence type="ECO:0000313" key="2">
    <source>
        <dbReference type="Proteomes" id="UP000270034"/>
    </source>
</evidence>
<accession>A0A2Z5ZGM6</accession>
<dbReference type="AlphaFoldDB" id="A0A2Z5ZGM6"/>
<gene>
    <name evidence="1" type="ORF">AcetOrient_orf01742</name>
</gene>
<dbReference type="Proteomes" id="UP000270034">
    <property type="component" value="Chromosome"/>
</dbReference>
<dbReference type="KEGG" id="aot:AcetOri_orf01742"/>
<proteinExistence type="predicted"/>
<dbReference type="EMBL" id="AP018515">
    <property type="protein sequence ID" value="BBC79515.1"/>
    <property type="molecule type" value="Genomic_DNA"/>
</dbReference>
<protein>
    <submittedName>
        <fullName evidence="1">Uncharacterized protein</fullName>
    </submittedName>
</protein>
<sequence>MALDHADSLKHPCLLRKQGRVPSLILHSLRRQAPERA</sequence>
<name>A0A2Z5ZGM6_9PROT</name>
<organism evidence="1 2">
    <name type="scientific">Acetobacter orientalis</name>
    <dbReference type="NCBI Taxonomy" id="146474"/>
    <lineage>
        <taxon>Bacteria</taxon>
        <taxon>Pseudomonadati</taxon>
        <taxon>Pseudomonadota</taxon>
        <taxon>Alphaproteobacteria</taxon>
        <taxon>Acetobacterales</taxon>
        <taxon>Acetobacteraceae</taxon>
        <taxon>Acetobacter</taxon>
    </lineage>
</organism>